<proteinExistence type="inferred from homology"/>
<dbReference type="InterPro" id="IPR027256">
    <property type="entry name" value="P-typ_ATPase_IB"/>
</dbReference>
<feature type="transmembrane region" description="Helical" evidence="12">
    <location>
        <begin position="688"/>
        <end position="708"/>
    </location>
</feature>
<comment type="subcellular location">
    <subcellularLocation>
        <location evidence="1">Cell membrane</location>
        <topology evidence="1">Multi-pass membrane protein</topology>
    </subcellularLocation>
</comment>
<feature type="transmembrane region" description="Helical" evidence="12">
    <location>
        <begin position="324"/>
        <end position="346"/>
    </location>
</feature>
<dbReference type="InterPro" id="IPR018303">
    <property type="entry name" value="ATPase_P-typ_P_site"/>
</dbReference>
<feature type="compositionally biased region" description="Low complexity" evidence="11">
    <location>
        <begin position="20"/>
        <end position="32"/>
    </location>
</feature>
<dbReference type="NCBIfam" id="TIGR01525">
    <property type="entry name" value="ATPase-IB_hvy"/>
    <property type="match status" value="1"/>
</dbReference>
<dbReference type="SUPFAM" id="SSF81665">
    <property type="entry name" value="Calcium ATPase, transmembrane domain M"/>
    <property type="match status" value="1"/>
</dbReference>
<dbReference type="GO" id="GO:0005507">
    <property type="term" value="F:copper ion binding"/>
    <property type="evidence" value="ECO:0007669"/>
    <property type="project" value="TreeGrafter"/>
</dbReference>
<dbReference type="NCBIfam" id="TIGR01512">
    <property type="entry name" value="ATPase-IB2_Cd"/>
    <property type="match status" value="1"/>
</dbReference>
<dbReference type="PRINTS" id="PR00943">
    <property type="entry name" value="CUATPASE"/>
</dbReference>
<feature type="transmembrane region" description="Helical" evidence="12">
    <location>
        <begin position="172"/>
        <end position="190"/>
    </location>
</feature>
<evidence type="ECO:0000313" key="14">
    <source>
        <dbReference type="EMBL" id="KUK43895.1"/>
    </source>
</evidence>
<dbReference type="InterPro" id="IPR023214">
    <property type="entry name" value="HAD_sf"/>
</dbReference>
<name>A0A101FSZ2_9EURY</name>
<feature type="transmembrane region" description="Helical" evidence="12">
    <location>
        <begin position="366"/>
        <end position="391"/>
    </location>
</feature>
<evidence type="ECO:0000256" key="1">
    <source>
        <dbReference type="ARBA" id="ARBA00004651"/>
    </source>
</evidence>
<comment type="similarity">
    <text evidence="2">Belongs to the cation transport ATPase (P-type) (TC 3.A.3) family. Type IB subfamily.</text>
</comment>
<keyword evidence="4 12" id="KW-0812">Transmembrane</keyword>
<dbReference type="NCBIfam" id="TIGR01511">
    <property type="entry name" value="ATPase-IB1_Cu"/>
    <property type="match status" value="1"/>
</dbReference>
<dbReference type="GO" id="GO:0016887">
    <property type="term" value="F:ATP hydrolysis activity"/>
    <property type="evidence" value="ECO:0007669"/>
    <property type="project" value="InterPro"/>
</dbReference>
<dbReference type="GO" id="GO:0043682">
    <property type="term" value="F:P-type divalent copper transporter activity"/>
    <property type="evidence" value="ECO:0007669"/>
    <property type="project" value="TreeGrafter"/>
</dbReference>
<evidence type="ECO:0000256" key="3">
    <source>
        <dbReference type="ARBA" id="ARBA00022475"/>
    </source>
</evidence>
<keyword evidence="7" id="KW-0067">ATP-binding</keyword>
<dbReference type="NCBIfam" id="TIGR01494">
    <property type="entry name" value="ATPase_P-type"/>
    <property type="match status" value="1"/>
</dbReference>
<dbReference type="AlphaFoldDB" id="A0A101FSZ2"/>
<dbReference type="InterPro" id="IPR036412">
    <property type="entry name" value="HAD-like_sf"/>
</dbReference>
<dbReference type="Gene3D" id="3.40.1110.10">
    <property type="entry name" value="Calcium-transporting ATPase, cytoplasmic domain N"/>
    <property type="match status" value="1"/>
</dbReference>
<evidence type="ECO:0000256" key="11">
    <source>
        <dbReference type="SAM" id="MobiDB-lite"/>
    </source>
</evidence>
<reference evidence="14 15" key="1">
    <citation type="journal article" date="2015" name="MBio">
        <title>Genome-Resolved Metagenomic Analysis Reveals Roles for Candidate Phyla and Other Microbial Community Members in Biogeochemical Transformations in Oil Reservoirs.</title>
        <authorList>
            <person name="Hu P."/>
            <person name="Tom L."/>
            <person name="Singh A."/>
            <person name="Thomas B.C."/>
            <person name="Baker B.J."/>
            <person name="Piceno Y.M."/>
            <person name="Andersen G.L."/>
            <person name="Banfield J.F."/>
        </authorList>
    </citation>
    <scope>NUCLEOTIDE SEQUENCE [LARGE SCALE GENOMIC DNA]</scope>
    <source>
        <strain evidence="14">57_489</strain>
    </source>
</reference>
<dbReference type="Proteomes" id="UP000057043">
    <property type="component" value="Unassembled WGS sequence"/>
</dbReference>
<dbReference type="EMBL" id="LGFT01000042">
    <property type="protein sequence ID" value="KUK43895.1"/>
    <property type="molecule type" value="Genomic_DNA"/>
</dbReference>
<dbReference type="Pfam" id="PF00122">
    <property type="entry name" value="E1-E2_ATPase"/>
    <property type="match status" value="1"/>
</dbReference>
<dbReference type="Gene3D" id="3.40.50.1000">
    <property type="entry name" value="HAD superfamily/HAD-like"/>
    <property type="match status" value="1"/>
</dbReference>
<feature type="compositionally biased region" description="Basic and acidic residues" evidence="11">
    <location>
        <begin position="7"/>
        <end position="18"/>
    </location>
</feature>
<dbReference type="SFLD" id="SFLDS00003">
    <property type="entry name" value="Haloacid_Dehalogenase"/>
    <property type="match status" value="1"/>
</dbReference>
<dbReference type="InterPro" id="IPR001757">
    <property type="entry name" value="P_typ_ATPase"/>
</dbReference>
<protein>
    <submittedName>
        <fullName evidence="14">Copper-exporting ATPase</fullName>
    </submittedName>
</protein>
<dbReference type="PANTHER" id="PTHR43520:SF8">
    <property type="entry name" value="P-TYPE CU(+) TRANSPORTER"/>
    <property type="match status" value="1"/>
</dbReference>
<evidence type="ECO:0000256" key="4">
    <source>
        <dbReference type="ARBA" id="ARBA00022692"/>
    </source>
</evidence>
<evidence type="ECO:0000256" key="5">
    <source>
        <dbReference type="ARBA" id="ARBA00022723"/>
    </source>
</evidence>
<keyword evidence="5" id="KW-0479">Metal-binding</keyword>
<organism evidence="14 15">
    <name type="scientific">Methanothrix harundinacea</name>
    <dbReference type="NCBI Taxonomy" id="301375"/>
    <lineage>
        <taxon>Archaea</taxon>
        <taxon>Methanobacteriati</taxon>
        <taxon>Methanobacteriota</taxon>
        <taxon>Stenosarchaea group</taxon>
        <taxon>Methanomicrobia</taxon>
        <taxon>Methanotrichales</taxon>
        <taxon>Methanotrichaceae</taxon>
        <taxon>Methanothrix</taxon>
    </lineage>
</organism>
<keyword evidence="9 12" id="KW-1133">Transmembrane helix</keyword>
<evidence type="ECO:0000256" key="7">
    <source>
        <dbReference type="ARBA" id="ARBA00022840"/>
    </source>
</evidence>
<keyword evidence="10 12" id="KW-0472">Membrane</keyword>
<dbReference type="GO" id="GO:0005886">
    <property type="term" value="C:plasma membrane"/>
    <property type="evidence" value="ECO:0007669"/>
    <property type="project" value="UniProtKB-SubCell"/>
</dbReference>
<sequence>MMSENNSQKKGDSTEEKMASSLKGSGGKSPSDGVHKMHERGGVGGHGEARHKVGGHSPGKGGVDHGEGDHHAHMLQDFKKRFFISLAITVPVLILSPMIQTFFGFDLTFPGSFLLLFALSSFVYFYGGWPFLKGLKKELAERVPGMMTLIAVAISVAYFYSSAVVFGLPGKFFFWELVTLIDIMLLGHWVEMRSVMGASKALEELAKIMPSEAHLIKDGEVEDVEIEVLTKGDVVMVRPGEKVPVDGTVLEGKSSVNESLLTGESKPVSKEEGSEVIGGSMNGEGSLVVEVVKTGKETYISQVIDLVNTAQESRSRTQDLADRAAFFLTLTALSVGAITLAAWLHYSRDLVFAIERAVTVMVITCPHALGLAIPLVVAVSTSLAANSGLLVRERQSFERAREIEAVVFDKTGTLTRGEFGVTDVIPLSEVSEEDVLRLAASLESRSEHSLARGVVNGAKDRSIDLLEVESFDSIPGTGVQGEVGGRSLKVTSPGYLERLGIEIEDRRIQEAEEDGKTVVFLLEDEQPIGALALGDSVRAESKEAVSRLKSMGLKCMMLTGDNRYVAEEVTRELGLDEFFAEVLPDQKAEKIREVQERYIVAMVGDGVNDAPALAQADVGVAIGAGTDVAVETADIVLVRNDPRDVASIIRLSKKTYSKMLQNLLWATGYNAFAIPLAAGILYGHGILLSPAVGAVLMSMSTIIVAVNAKLLKMD</sequence>
<dbReference type="SUPFAM" id="SSF56784">
    <property type="entry name" value="HAD-like"/>
    <property type="match status" value="1"/>
</dbReference>
<evidence type="ECO:0000313" key="15">
    <source>
        <dbReference type="Proteomes" id="UP000057043"/>
    </source>
</evidence>
<dbReference type="InterPro" id="IPR059000">
    <property type="entry name" value="ATPase_P-type_domA"/>
</dbReference>
<dbReference type="InterPro" id="IPR044492">
    <property type="entry name" value="P_typ_ATPase_HD_dom"/>
</dbReference>
<feature type="domain" description="P-type ATPase A" evidence="13">
    <location>
        <begin position="208"/>
        <end position="307"/>
    </location>
</feature>
<gene>
    <name evidence="14" type="ORF">XD72_1709</name>
</gene>
<keyword evidence="6" id="KW-0547">Nucleotide-binding</keyword>
<dbReference type="Pfam" id="PF00702">
    <property type="entry name" value="Hydrolase"/>
    <property type="match status" value="1"/>
</dbReference>
<dbReference type="SUPFAM" id="SSF81653">
    <property type="entry name" value="Calcium ATPase, transduction domain A"/>
    <property type="match status" value="1"/>
</dbReference>
<accession>A0A101FSZ2</accession>
<evidence type="ECO:0000256" key="9">
    <source>
        <dbReference type="ARBA" id="ARBA00022989"/>
    </source>
</evidence>
<dbReference type="PRINTS" id="PR00119">
    <property type="entry name" value="CATATPASE"/>
</dbReference>
<feature type="transmembrane region" description="Helical" evidence="12">
    <location>
        <begin position="109"/>
        <end position="127"/>
    </location>
</feature>
<comment type="caution">
    <text evidence="14">The sequence shown here is derived from an EMBL/GenBank/DDBJ whole genome shotgun (WGS) entry which is preliminary data.</text>
</comment>
<evidence type="ECO:0000256" key="12">
    <source>
        <dbReference type="SAM" id="Phobius"/>
    </source>
</evidence>
<dbReference type="PATRIC" id="fig|301375.7.peg.2010"/>
<keyword evidence="3" id="KW-1003">Cell membrane</keyword>
<dbReference type="PANTHER" id="PTHR43520">
    <property type="entry name" value="ATP7, ISOFORM B"/>
    <property type="match status" value="1"/>
</dbReference>
<evidence type="ECO:0000256" key="6">
    <source>
        <dbReference type="ARBA" id="ARBA00022741"/>
    </source>
</evidence>
<dbReference type="FunFam" id="2.70.150.10:FF:000020">
    <property type="entry name" value="Copper-exporting P-type ATPase A"/>
    <property type="match status" value="1"/>
</dbReference>
<dbReference type="GO" id="GO:0005524">
    <property type="term" value="F:ATP binding"/>
    <property type="evidence" value="ECO:0007669"/>
    <property type="project" value="UniProtKB-KW"/>
</dbReference>
<dbReference type="PROSITE" id="PS00154">
    <property type="entry name" value="ATPASE_E1_E2"/>
    <property type="match status" value="1"/>
</dbReference>
<dbReference type="CDD" id="cd07552">
    <property type="entry name" value="P-type_ATPase_Cu-like"/>
    <property type="match status" value="1"/>
</dbReference>
<evidence type="ECO:0000256" key="10">
    <source>
        <dbReference type="ARBA" id="ARBA00023136"/>
    </source>
</evidence>
<keyword evidence="8" id="KW-1278">Translocase</keyword>
<dbReference type="InterPro" id="IPR023299">
    <property type="entry name" value="ATPase_P-typ_cyto_dom_N"/>
</dbReference>
<dbReference type="Gene3D" id="2.70.150.10">
    <property type="entry name" value="Calcium-transporting ATPase, cytoplasmic transduction domain A"/>
    <property type="match status" value="1"/>
</dbReference>
<dbReference type="SFLD" id="SFLDF00027">
    <property type="entry name" value="p-type_atpase"/>
    <property type="match status" value="1"/>
</dbReference>
<feature type="transmembrane region" description="Helical" evidence="12">
    <location>
        <begin position="82"/>
        <end position="103"/>
    </location>
</feature>
<evidence type="ECO:0000256" key="2">
    <source>
        <dbReference type="ARBA" id="ARBA00006024"/>
    </source>
</evidence>
<dbReference type="SFLD" id="SFLDG00002">
    <property type="entry name" value="C1.7:_P-type_atpase_like"/>
    <property type="match status" value="1"/>
</dbReference>
<feature type="transmembrane region" description="Helical" evidence="12">
    <location>
        <begin position="139"/>
        <end position="160"/>
    </location>
</feature>
<feature type="compositionally biased region" description="Basic and acidic residues" evidence="11">
    <location>
        <begin position="33"/>
        <end position="51"/>
    </location>
</feature>
<feature type="region of interest" description="Disordered" evidence="11">
    <location>
        <begin position="1"/>
        <end position="68"/>
    </location>
</feature>
<evidence type="ECO:0000259" key="13">
    <source>
        <dbReference type="Pfam" id="PF00122"/>
    </source>
</evidence>
<feature type="transmembrane region" description="Helical" evidence="12">
    <location>
        <begin position="663"/>
        <end position="682"/>
    </location>
</feature>
<evidence type="ECO:0000256" key="8">
    <source>
        <dbReference type="ARBA" id="ARBA00022967"/>
    </source>
</evidence>
<dbReference type="GO" id="GO:0055070">
    <property type="term" value="P:copper ion homeostasis"/>
    <property type="evidence" value="ECO:0007669"/>
    <property type="project" value="TreeGrafter"/>
</dbReference>
<dbReference type="InterPro" id="IPR023298">
    <property type="entry name" value="ATPase_P-typ_TM_dom_sf"/>
</dbReference>
<dbReference type="InterPro" id="IPR008250">
    <property type="entry name" value="ATPase_P-typ_transduc_dom_A_sf"/>
</dbReference>